<dbReference type="PROSITE" id="PS51635">
    <property type="entry name" value="PNPLA"/>
    <property type="match status" value="1"/>
</dbReference>
<accession>A0A0F7KIW4</accession>
<feature type="active site" description="Proton acceptor" evidence="2">
    <location>
        <position position="431"/>
    </location>
</feature>
<feature type="domain" description="PNPLA" evidence="5">
    <location>
        <begin position="181"/>
        <end position="444"/>
    </location>
</feature>
<evidence type="ECO:0000313" key="6">
    <source>
        <dbReference type="EMBL" id="AKH40370.1"/>
    </source>
</evidence>
<feature type="compositionally biased region" description="Low complexity" evidence="3">
    <location>
        <begin position="127"/>
        <end position="144"/>
    </location>
</feature>
<keyword evidence="2" id="KW-0442">Lipid degradation</keyword>
<protein>
    <submittedName>
        <fullName evidence="6">Putative patatin-like phospholipase-like protein</fullName>
    </submittedName>
</protein>
<reference evidence="6" key="1">
    <citation type="journal article" date="2015" name="PLoS Biol.">
        <title>The Discovery, Distribution, and Evolution of Viruses Associated with Drosophila melanogaster.</title>
        <authorList>
            <person name="Webster C.L."/>
            <person name="Waldron F.M."/>
            <person name="Robertson S."/>
            <person name="Crowson D."/>
            <person name="Ferrari G."/>
            <person name="Quintana J.F."/>
            <person name="Brouqui J.M."/>
            <person name="Bayne E.H."/>
            <person name="Longdon B."/>
            <person name="Buck A.H."/>
            <person name="Lazzaro B.P."/>
            <person name="Akorli J."/>
            <person name="Haddrill P.R."/>
            <person name="Obbard D.J."/>
        </authorList>
    </citation>
    <scope>NUCLEOTIDE SEQUENCE</scope>
</reference>
<keyword evidence="1 2" id="KW-0443">Lipid metabolism</keyword>
<evidence type="ECO:0000256" key="4">
    <source>
        <dbReference type="SAM" id="Phobius"/>
    </source>
</evidence>
<dbReference type="Gene3D" id="3.40.1090.10">
    <property type="entry name" value="Cytosolic phospholipase A2 catalytic domain"/>
    <property type="match status" value="1"/>
</dbReference>
<keyword evidence="4" id="KW-0472">Membrane</keyword>
<feature type="transmembrane region" description="Helical" evidence="4">
    <location>
        <begin position="35"/>
        <end position="56"/>
    </location>
</feature>
<dbReference type="GO" id="GO:0016042">
    <property type="term" value="P:lipid catabolic process"/>
    <property type="evidence" value="ECO:0007669"/>
    <property type="project" value="UniProtKB-UniRule"/>
</dbReference>
<name>A0A0F7KIW4_9VIRU</name>
<feature type="region of interest" description="Disordered" evidence="3">
    <location>
        <begin position="271"/>
        <end position="304"/>
    </location>
</feature>
<feature type="active site" description="Nucleophile" evidence="2">
    <location>
        <position position="220"/>
    </location>
</feature>
<evidence type="ECO:0000256" key="2">
    <source>
        <dbReference type="PROSITE-ProRule" id="PRU01161"/>
    </source>
</evidence>
<keyword evidence="2" id="KW-0378">Hydrolase</keyword>
<feature type="compositionally biased region" description="Low complexity" evidence="3">
    <location>
        <begin position="271"/>
        <end position="293"/>
    </location>
</feature>
<dbReference type="Pfam" id="PF01734">
    <property type="entry name" value="Patatin"/>
    <property type="match status" value="1"/>
</dbReference>
<dbReference type="InterPro" id="IPR002641">
    <property type="entry name" value="PNPLA_dom"/>
</dbReference>
<evidence type="ECO:0000259" key="5">
    <source>
        <dbReference type="PROSITE" id="PS51635"/>
    </source>
</evidence>
<dbReference type="PANTHER" id="PTHR46394">
    <property type="entry name" value="ANNEXIN"/>
    <property type="match status" value="1"/>
</dbReference>
<feature type="region of interest" description="Disordered" evidence="3">
    <location>
        <begin position="121"/>
        <end position="145"/>
    </location>
</feature>
<organism evidence="6">
    <name type="scientific">Kallithea virus</name>
    <dbReference type="NCBI Taxonomy" id="1654582"/>
    <lineage>
        <taxon>Viruses</taxon>
        <taxon>Viruses incertae sedis</taxon>
        <taxon>Naldaviricetes</taxon>
        <taxon>Lefavirales</taxon>
        <taxon>Nudiviridae</taxon>
        <taxon>Alphanudivirus</taxon>
        <taxon>Alphanudivirus dromelanogasteris</taxon>
    </lineage>
</organism>
<keyword evidence="4" id="KW-1133">Transmembrane helix</keyword>
<sequence>MGNKIDIIVNKLKSEALRQMAYRQRTSVVFHKTSNMIASLITLTTIIVVFITPNLYAAIDETNCFNADDKVQNVDRILNIKENHDDEDYSDYDDKPVYIDGAKEGVDDYYYEASITFESTVHKNQHQHNQQQLHSKNQQQQQQQPTIVVAQPPTLLSEPVPTVNEPSNVKDDKLKKKFETLNLDGGGAKVISHIGALKALMDLGYYTNDRYSFRQIVATSTSCLLGFLVSLDISPVKLETLVYDSETMTHLPDTKLLEFLRKISDVVISSSTTKKSKNPTDQQSSPSSESTPLSEPPTIEPNTSGWFSDLVKSYDIIAQTNRFVESWSDQNSPGLSNEVSLMQFIRNHLMIHSRHIQHFENIETITFADVTRITGHELTCYVTNCRERSMLELSYNRTPNENILGAVYASMTIPGIYKPTIYEATGDLLIDGSYLNSFPVDLLPKETTSPSSTISISLKNHESAILALAAKRSIATPLFVVPSDRKPINVKSESNKTPWWSSRLTLSNMDTFKYALLLHEFLLSINNDVRSIVDTPSVLETNLPEPRIIALNSPIGTLEYNMTATRISQAINNGYLNTMTHFNML</sequence>
<evidence type="ECO:0000256" key="3">
    <source>
        <dbReference type="SAM" id="MobiDB-lite"/>
    </source>
</evidence>
<proteinExistence type="predicted"/>
<dbReference type="EMBL" id="KP714103">
    <property type="protein sequence ID" value="AKH40370.1"/>
    <property type="molecule type" value="Genomic_DNA"/>
</dbReference>
<dbReference type="InterPro" id="IPR052580">
    <property type="entry name" value="Lipid_Hydrolase"/>
</dbReference>
<dbReference type="InterPro" id="IPR016035">
    <property type="entry name" value="Acyl_Trfase/lysoPLipase"/>
</dbReference>
<dbReference type="SUPFAM" id="SSF52151">
    <property type="entry name" value="FabD/lysophospholipase-like"/>
    <property type="match status" value="1"/>
</dbReference>
<keyword evidence="4" id="KW-0812">Transmembrane</keyword>
<evidence type="ECO:0000256" key="1">
    <source>
        <dbReference type="ARBA" id="ARBA00023098"/>
    </source>
</evidence>
<dbReference type="PANTHER" id="PTHR46394:SF1">
    <property type="entry name" value="PNPLA DOMAIN-CONTAINING PROTEIN"/>
    <property type="match status" value="1"/>
</dbReference>
<dbReference type="GO" id="GO:0016787">
    <property type="term" value="F:hydrolase activity"/>
    <property type="evidence" value="ECO:0007669"/>
    <property type="project" value="UniProtKB-UniRule"/>
</dbReference>
<comment type="caution">
    <text evidence="2">Lacks conserved residue(s) required for the propagation of feature annotation.</text>
</comment>